<sequence length="149" mass="16925">MDIMEDNAIPAFLESNQLIVELESVDVYNNIIFPVQAKEYEINPQVEVPYDLEKEVNDQKSVDEGHSPWRLDPLISTQVFVSLQLSPKGIEGEYPIEEGSIKLLHSTKDTAVAEVYDKDSSIRIVYLKRLVKQDPSGIWTVIGYDTVNK</sequence>
<dbReference type="Proteomes" id="UP000030408">
    <property type="component" value="Unassembled WGS sequence"/>
</dbReference>
<dbReference type="OrthoDB" id="2826849at2"/>
<proteinExistence type="predicted"/>
<keyword evidence="2" id="KW-1185">Reference proteome</keyword>
<evidence type="ECO:0000313" key="1">
    <source>
        <dbReference type="EMBL" id="KGR75567.1"/>
    </source>
</evidence>
<dbReference type="eggNOG" id="COG2834">
    <property type="taxonomic scope" value="Bacteria"/>
</dbReference>
<comment type="caution">
    <text evidence="1">The sequence shown here is derived from an EMBL/GenBank/DDBJ whole genome shotgun (WGS) entry which is preliminary data.</text>
</comment>
<dbReference type="STRING" id="1384057.CD33_10530"/>
<dbReference type="RefSeq" id="WP_036200533.1">
    <property type="nucleotide sequence ID" value="NZ_AVCY01000006.1"/>
</dbReference>
<gene>
    <name evidence="1" type="ORF">CD33_10530</name>
</gene>
<name>A0A0A3IL57_9BACL</name>
<reference evidence="1 2" key="1">
    <citation type="submission" date="2014-02" db="EMBL/GenBank/DDBJ databases">
        <title>Draft genome sequence of Lysinibacillus sinduriensis JCM 15800.</title>
        <authorList>
            <person name="Zhang F."/>
            <person name="Wang G."/>
            <person name="Zhang L."/>
        </authorList>
    </citation>
    <scope>NUCLEOTIDE SEQUENCE [LARGE SCALE GENOMIC DNA]</scope>
    <source>
        <strain evidence="1 2">JCM 15800</strain>
    </source>
</reference>
<dbReference type="EMBL" id="JPVO01000050">
    <property type="protein sequence ID" value="KGR75567.1"/>
    <property type="molecule type" value="Genomic_DNA"/>
</dbReference>
<protein>
    <submittedName>
        <fullName evidence="1">Uncharacterized protein</fullName>
    </submittedName>
</protein>
<evidence type="ECO:0000313" key="2">
    <source>
        <dbReference type="Proteomes" id="UP000030408"/>
    </source>
</evidence>
<organism evidence="1 2">
    <name type="scientific">Ureibacillus sinduriensis BLB-1 = JCM 15800</name>
    <dbReference type="NCBI Taxonomy" id="1384057"/>
    <lineage>
        <taxon>Bacteria</taxon>
        <taxon>Bacillati</taxon>
        <taxon>Bacillota</taxon>
        <taxon>Bacilli</taxon>
        <taxon>Bacillales</taxon>
        <taxon>Caryophanaceae</taxon>
        <taxon>Ureibacillus</taxon>
    </lineage>
</organism>
<dbReference type="AlphaFoldDB" id="A0A0A3IL57"/>
<accession>A0A0A3IL57</accession>